<name>A0A9D3Z4W5_DREPO</name>
<dbReference type="Proteomes" id="UP000828390">
    <property type="component" value="Unassembled WGS sequence"/>
</dbReference>
<protein>
    <submittedName>
        <fullName evidence="1">Uncharacterized protein</fullName>
    </submittedName>
</protein>
<organism evidence="1 2">
    <name type="scientific">Dreissena polymorpha</name>
    <name type="common">Zebra mussel</name>
    <name type="synonym">Mytilus polymorpha</name>
    <dbReference type="NCBI Taxonomy" id="45954"/>
    <lineage>
        <taxon>Eukaryota</taxon>
        <taxon>Metazoa</taxon>
        <taxon>Spiralia</taxon>
        <taxon>Lophotrochozoa</taxon>
        <taxon>Mollusca</taxon>
        <taxon>Bivalvia</taxon>
        <taxon>Autobranchia</taxon>
        <taxon>Heteroconchia</taxon>
        <taxon>Euheterodonta</taxon>
        <taxon>Imparidentia</taxon>
        <taxon>Neoheterodontei</taxon>
        <taxon>Myida</taxon>
        <taxon>Dreissenoidea</taxon>
        <taxon>Dreissenidae</taxon>
        <taxon>Dreissena</taxon>
    </lineage>
</organism>
<gene>
    <name evidence="1" type="ORF">DPMN_071615</name>
</gene>
<dbReference type="EMBL" id="JAIWYP010000014">
    <property type="protein sequence ID" value="KAH3711939.1"/>
    <property type="molecule type" value="Genomic_DNA"/>
</dbReference>
<reference evidence="1" key="1">
    <citation type="journal article" date="2019" name="bioRxiv">
        <title>The Genome of the Zebra Mussel, Dreissena polymorpha: A Resource for Invasive Species Research.</title>
        <authorList>
            <person name="McCartney M.A."/>
            <person name="Auch B."/>
            <person name="Kono T."/>
            <person name="Mallez S."/>
            <person name="Zhang Y."/>
            <person name="Obille A."/>
            <person name="Becker A."/>
            <person name="Abrahante J.E."/>
            <person name="Garbe J."/>
            <person name="Badalamenti J.P."/>
            <person name="Herman A."/>
            <person name="Mangelson H."/>
            <person name="Liachko I."/>
            <person name="Sullivan S."/>
            <person name="Sone E.D."/>
            <person name="Koren S."/>
            <person name="Silverstein K.A.T."/>
            <person name="Beckman K.B."/>
            <person name="Gohl D.M."/>
        </authorList>
    </citation>
    <scope>NUCLEOTIDE SEQUENCE</scope>
    <source>
        <strain evidence="1">Duluth1</strain>
        <tissue evidence="1">Whole animal</tissue>
    </source>
</reference>
<dbReference type="AlphaFoldDB" id="A0A9D3Z4W5"/>
<evidence type="ECO:0000313" key="1">
    <source>
        <dbReference type="EMBL" id="KAH3711939.1"/>
    </source>
</evidence>
<sequence length="97" mass="10931">MDLESILAGNADLLQTIAALNWAQTGDASMFEKIATLRVGYELYNRVSGQREIDALRNQTIAAIVKYVNDNPKAKPEDLKKEISKHIFDFAHKLEQL</sequence>
<reference evidence="1" key="2">
    <citation type="submission" date="2020-11" db="EMBL/GenBank/DDBJ databases">
        <authorList>
            <person name="McCartney M.A."/>
            <person name="Auch B."/>
            <person name="Kono T."/>
            <person name="Mallez S."/>
            <person name="Becker A."/>
            <person name="Gohl D.M."/>
            <person name="Silverstein K.A.T."/>
            <person name="Koren S."/>
            <person name="Bechman K.B."/>
            <person name="Herman A."/>
            <person name="Abrahante J.E."/>
            <person name="Garbe J."/>
        </authorList>
    </citation>
    <scope>NUCLEOTIDE SEQUENCE</scope>
    <source>
        <strain evidence="1">Duluth1</strain>
        <tissue evidence="1">Whole animal</tissue>
    </source>
</reference>
<comment type="caution">
    <text evidence="1">The sequence shown here is derived from an EMBL/GenBank/DDBJ whole genome shotgun (WGS) entry which is preliminary data.</text>
</comment>
<proteinExistence type="predicted"/>
<accession>A0A9D3Z4W5</accession>
<evidence type="ECO:0000313" key="2">
    <source>
        <dbReference type="Proteomes" id="UP000828390"/>
    </source>
</evidence>
<keyword evidence="2" id="KW-1185">Reference proteome</keyword>